<dbReference type="InParanoid" id="H2ZG28"/>
<evidence type="ECO:0000313" key="1">
    <source>
        <dbReference type="Ensembl" id="ENSCSAVP00000016544.1"/>
    </source>
</evidence>
<dbReference type="Proteomes" id="UP000007875">
    <property type="component" value="Unassembled WGS sequence"/>
</dbReference>
<accession>H2ZG28</accession>
<reference evidence="1" key="2">
    <citation type="submission" date="2025-08" db="UniProtKB">
        <authorList>
            <consortium name="Ensembl"/>
        </authorList>
    </citation>
    <scope>IDENTIFICATION</scope>
</reference>
<reference evidence="1" key="3">
    <citation type="submission" date="2025-09" db="UniProtKB">
        <authorList>
            <consortium name="Ensembl"/>
        </authorList>
    </citation>
    <scope>IDENTIFICATION</scope>
</reference>
<evidence type="ECO:0008006" key="3">
    <source>
        <dbReference type="Google" id="ProtNLM"/>
    </source>
</evidence>
<name>H2ZG28_CIOSA</name>
<keyword evidence="2" id="KW-1185">Reference proteome</keyword>
<dbReference type="Ensembl" id="ENSCSAVT00000016725.1">
    <property type="protein sequence ID" value="ENSCSAVP00000016544.1"/>
    <property type="gene ID" value="ENSCSAVG00000009730.1"/>
</dbReference>
<organism evidence="1 2">
    <name type="scientific">Ciona savignyi</name>
    <name type="common">Pacific transparent sea squirt</name>
    <dbReference type="NCBI Taxonomy" id="51511"/>
    <lineage>
        <taxon>Eukaryota</taxon>
        <taxon>Metazoa</taxon>
        <taxon>Chordata</taxon>
        <taxon>Tunicata</taxon>
        <taxon>Ascidiacea</taxon>
        <taxon>Phlebobranchia</taxon>
        <taxon>Cionidae</taxon>
        <taxon>Ciona</taxon>
    </lineage>
</organism>
<evidence type="ECO:0000313" key="2">
    <source>
        <dbReference type="Proteomes" id="UP000007875"/>
    </source>
</evidence>
<proteinExistence type="predicted"/>
<sequence length="229" mass="27498">MMPFATIRNSIPRISGLFQCFARNNHSLQWTTNIHKPQSVLLTPCVPVQQKQKQKPRLKLFNNGYLCESSSIDKLLFERILPVPCHYNNVKHIGDQTRPADDFIEEPNAAQHIPLKAHKSDLRWRRRRMRRHRLLKWRNRYRHLVKQRLQQKLERRKALLDQDLKSSWEMHGLKKEPPVLTPKEKKRLVTSWEEEGIWTDALTKEEVEKFLRAQRIMYYTDRPDKLPKP</sequence>
<dbReference type="AlphaFoldDB" id="H2ZG28"/>
<dbReference type="GeneTree" id="ENSGT00390000009859"/>
<protein>
    <recommendedName>
        <fullName evidence="3">Mitochondrial mRNA-processing protein COX24 C-terminal domain-containing protein</fullName>
    </recommendedName>
</protein>
<reference evidence="2" key="1">
    <citation type="submission" date="2003-08" db="EMBL/GenBank/DDBJ databases">
        <authorList>
            <person name="Birren B."/>
            <person name="Nusbaum C."/>
            <person name="Abebe A."/>
            <person name="Abouelleil A."/>
            <person name="Adekoya E."/>
            <person name="Ait-zahra M."/>
            <person name="Allen N."/>
            <person name="Allen T."/>
            <person name="An P."/>
            <person name="Anderson M."/>
            <person name="Anderson S."/>
            <person name="Arachchi H."/>
            <person name="Armbruster J."/>
            <person name="Bachantsang P."/>
            <person name="Baldwin J."/>
            <person name="Barry A."/>
            <person name="Bayul T."/>
            <person name="Blitshsteyn B."/>
            <person name="Bloom T."/>
            <person name="Blye J."/>
            <person name="Boguslavskiy L."/>
            <person name="Borowsky M."/>
            <person name="Boukhgalter B."/>
            <person name="Brunache A."/>
            <person name="Butler J."/>
            <person name="Calixte N."/>
            <person name="Calvo S."/>
            <person name="Camarata J."/>
            <person name="Campo K."/>
            <person name="Chang J."/>
            <person name="Cheshatsang Y."/>
            <person name="Citroen M."/>
            <person name="Collymore A."/>
            <person name="Considine T."/>
            <person name="Cook A."/>
            <person name="Cooke P."/>
            <person name="Corum B."/>
            <person name="Cuomo C."/>
            <person name="David R."/>
            <person name="Dawoe T."/>
            <person name="Degray S."/>
            <person name="Dodge S."/>
            <person name="Dooley K."/>
            <person name="Dorje P."/>
            <person name="Dorjee K."/>
            <person name="Dorris L."/>
            <person name="Duffey N."/>
            <person name="Dupes A."/>
            <person name="Elkins T."/>
            <person name="Engels R."/>
            <person name="Erickson J."/>
            <person name="Farina A."/>
            <person name="Faro S."/>
            <person name="Ferreira P."/>
            <person name="Fischer H."/>
            <person name="Fitzgerald M."/>
            <person name="Foley K."/>
            <person name="Gage D."/>
            <person name="Galagan J."/>
            <person name="Gearin G."/>
            <person name="Gnerre S."/>
            <person name="Gnirke A."/>
            <person name="Goyette A."/>
            <person name="Graham J."/>
            <person name="Grandbois E."/>
            <person name="Gyaltsen K."/>
            <person name="Hafez N."/>
            <person name="Hagopian D."/>
            <person name="Hagos B."/>
            <person name="Hall J."/>
            <person name="Hatcher B."/>
            <person name="Heller A."/>
            <person name="Higgins H."/>
            <person name="Honan T."/>
            <person name="Horn A."/>
            <person name="Houde N."/>
            <person name="Hughes L."/>
            <person name="Hulme W."/>
            <person name="Husby E."/>
            <person name="Iliev I."/>
            <person name="Jaffe D."/>
            <person name="Jones C."/>
            <person name="Kamal M."/>
            <person name="Kamat A."/>
            <person name="Kamvysselis M."/>
            <person name="Karlsson E."/>
            <person name="Kells C."/>
            <person name="Kieu A."/>
            <person name="Kisner P."/>
            <person name="Kodira C."/>
            <person name="Kulbokas E."/>
            <person name="Labutti K."/>
            <person name="Lama D."/>
            <person name="Landers T."/>
            <person name="Leger J."/>
            <person name="Levine S."/>
            <person name="Lewis D."/>
            <person name="Lewis T."/>
            <person name="Lindblad-toh K."/>
            <person name="Liu X."/>
            <person name="Lokyitsang T."/>
            <person name="Lokyitsang Y."/>
            <person name="Lucien O."/>
            <person name="Lui A."/>
            <person name="Ma L.J."/>
            <person name="Mabbitt R."/>
            <person name="Macdonald J."/>
            <person name="Maclean C."/>
            <person name="Major J."/>
            <person name="Manning J."/>
            <person name="Marabella R."/>
            <person name="Maru K."/>
            <person name="Matthews C."/>
            <person name="Mauceli E."/>
            <person name="Mccarthy M."/>
            <person name="Mcdonough S."/>
            <person name="Mcghee T."/>
            <person name="Meldrim J."/>
            <person name="Meneus L."/>
            <person name="Mesirov J."/>
            <person name="Mihalev A."/>
            <person name="Mihova T."/>
            <person name="Mikkelsen T."/>
            <person name="Mlenga V."/>
            <person name="Moru K."/>
            <person name="Mozes J."/>
            <person name="Mulrain L."/>
            <person name="Munson G."/>
            <person name="Naylor J."/>
            <person name="Newes C."/>
            <person name="Nguyen C."/>
            <person name="Nguyen N."/>
            <person name="Nguyen T."/>
            <person name="Nicol R."/>
            <person name="Nielsen C."/>
            <person name="Nizzari M."/>
            <person name="Norbu C."/>
            <person name="Norbu N."/>
            <person name="O'donnell P."/>
            <person name="Okoawo O."/>
            <person name="O'leary S."/>
            <person name="Omotosho B."/>
            <person name="O'neill K."/>
            <person name="Osman S."/>
            <person name="Parker S."/>
            <person name="Perrin D."/>
            <person name="Phunkhang P."/>
            <person name="Piqani B."/>
            <person name="Purcell S."/>
            <person name="Rachupka T."/>
            <person name="Ramasamy U."/>
            <person name="Rameau R."/>
            <person name="Ray V."/>
            <person name="Raymond C."/>
            <person name="Retta R."/>
            <person name="Richardson S."/>
            <person name="Rise C."/>
            <person name="Rodriguez J."/>
            <person name="Rogers J."/>
            <person name="Rogov P."/>
            <person name="Rutman M."/>
            <person name="Schupbach R."/>
            <person name="Seaman C."/>
            <person name="Settipalli S."/>
            <person name="Sharpe T."/>
            <person name="Sheridan J."/>
            <person name="Sherpa N."/>
            <person name="Shi J."/>
            <person name="Smirnov S."/>
            <person name="Smith C."/>
            <person name="Sougnez C."/>
            <person name="Spencer B."/>
            <person name="Stalker J."/>
            <person name="Stange-thomann N."/>
            <person name="Stavropoulos S."/>
            <person name="Stetson K."/>
            <person name="Stone C."/>
            <person name="Stone S."/>
            <person name="Stubbs M."/>
            <person name="Talamas J."/>
            <person name="Tchuinga P."/>
            <person name="Tenzing P."/>
            <person name="Tesfaye S."/>
            <person name="Theodore J."/>
            <person name="Thoulutsang Y."/>
            <person name="Topham K."/>
            <person name="Towey S."/>
            <person name="Tsamla T."/>
            <person name="Tsomo N."/>
            <person name="Vallee D."/>
            <person name="Vassiliev H."/>
            <person name="Venkataraman V."/>
            <person name="Vinson J."/>
            <person name="Vo A."/>
            <person name="Wade C."/>
            <person name="Wang S."/>
            <person name="Wangchuk T."/>
            <person name="Wangdi T."/>
            <person name="Whittaker C."/>
            <person name="Wilkinson J."/>
            <person name="Wu Y."/>
            <person name="Wyman D."/>
            <person name="Yadav S."/>
            <person name="Yang S."/>
            <person name="Yang X."/>
            <person name="Yeager S."/>
            <person name="Yee E."/>
            <person name="Young G."/>
            <person name="Zainoun J."/>
            <person name="Zembeck L."/>
            <person name="Zimmer A."/>
            <person name="Zody M."/>
            <person name="Lander E."/>
        </authorList>
    </citation>
    <scope>NUCLEOTIDE SEQUENCE [LARGE SCALE GENOMIC DNA]</scope>
</reference>
<dbReference type="HOGENOM" id="CLU_1209448_0_0_1"/>